<dbReference type="InterPro" id="IPR045886">
    <property type="entry name" value="ThiF/MoeB/HesA"/>
</dbReference>
<accession>A0A6M3JXE0</accession>
<dbReference type="SUPFAM" id="SSF69572">
    <property type="entry name" value="Activating enzymes of the ubiquitin-like proteins"/>
    <property type="match status" value="1"/>
</dbReference>
<feature type="domain" description="THIF-type NAD/FAD binding fold" evidence="1">
    <location>
        <begin position="23"/>
        <end position="145"/>
    </location>
</feature>
<evidence type="ECO:0000313" key="2">
    <source>
        <dbReference type="EMBL" id="QJA73327.1"/>
    </source>
</evidence>
<dbReference type="InterPro" id="IPR000594">
    <property type="entry name" value="ThiF_NAD_FAD-bd"/>
</dbReference>
<dbReference type="Pfam" id="PF00899">
    <property type="entry name" value="ThiF"/>
    <property type="match status" value="1"/>
</dbReference>
<evidence type="ECO:0000259" key="1">
    <source>
        <dbReference type="Pfam" id="PF00899"/>
    </source>
</evidence>
<dbReference type="PANTHER" id="PTHR43267:SF1">
    <property type="entry name" value="TRNA THREONYLCARBAMOYLADENOSINE DEHYDRATASE"/>
    <property type="match status" value="1"/>
</dbReference>
<dbReference type="GO" id="GO:0061504">
    <property type="term" value="P:cyclic threonylcarbamoyladenosine biosynthetic process"/>
    <property type="evidence" value="ECO:0007669"/>
    <property type="project" value="TreeGrafter"/>
</dbReference>
<dbReference type="AlphaFoldDB" id="A0A6M3JXE0"/>
<dbReference type="Gene3D" id="3.40.50.720">
    <property type="entry name" value="NAD(P)-binding Rossmann-like Domain"/>
    <property type="match status" value="1"/>
</dbReference>
<protein>
    <submittedName>
        <fullName evidence="2">Putative ubiquitin activating domain contining protein</fullName>
    </submittedName>
</protein>
<proteinExistence type="predicted"/>
<organism evidence="2">
    <name type="scientific">viral metagenome</name>
    <dbReference type="NCBI Taxonomy" id="1070528"/>
    <lineage>
        <taxon>unclassified sequences</taxon>
        <taxon>metagenomes</taxon>
        <taxon>organismal metagenomes</taxon>
    </lineage>
</organism>
<name>A0A6M3JXE0_9ZZZZ</name>
<gene>
    <name evidence="2" type="ORF">MM415A02406_0003</name>
</gene>
<reference evidence="2" key="1">
    <citation type="submission" date="2020-03" db="EMBL/GenBank/DDBJ databases">
        <title>The deep terrestrial virosphere.</title>
        <authorList>
            <person name="Holmfeldt K."/>
            <person name="Nilsson E."/>
            <person name="Simone D."/>
            <person name="Lopez-Fernandez M."/>
            <person name="Wu X."/>
            <person name="de Brujin I."/>
            <person name="Lundin D."/>
            <person name="Andersson A."/>
            <person name="Bertilsson S."/>
            <person name="Dopson M."/>
        </authorList>
    </citation>
    <scope>NUCLEOTIDE SEQUENCE</scope>
    <source>
        <strain evidence="2">MM415A02406</strain>
    </source>
</reference>
<sequence>MLGSLTDDVYSRQGSLSLYIPKSVTVVGVGGVGFWLGLELAMVGVPQLNLIDPDSVEEHNLNRLPIPKGMIGRAKVDVLAMLIKSLREHCIITKHPYKADSDVLDMLGHEVICDCTDSFRFQRQLGQYCADKRVEYVRAGYDGTHYTVTSNVLSTWDVDEDEPDGYTIVPSFVGSAVKAATDALIKIVHASRMEISRYIHE</sequence>
<dbReference type="EMBL" id="MT142019">
    <property type="protein sequence ID" value="QJA73327.1"/>
    <property type="molecule type" value="Genomic_DNA"/>
</dbReference>
<dbReference type="GO" id="GO:0061503">
    <property type="term" value="F:tRNA threonylcarbamoyladenosine dehydratase"/>
    <property type="evidence" value="ECO:0007669"/>
    <property type="project" value="TreeGrafter"/>
</dbReference>
<dbReference type="GO" id="GO:0008641">
    <property type="term" value="F:ubiquitin-like modifier activating enzyme activity"/>
    <property type="evidence" value="ECO:0007669"/>
    <property type="project" value="InterPro"/>
</dbReference>
<dbReference type="PANTHER" id="PTHR43267">
    <property type="entry name" value="TRNA THREONYLCARBAMOYLADENOSINE DEHYDRATASE"/>
    <property type="match status" value="1"/>
</dbReference>
<dbReference type="InterPro" id="IPR035985">
    <property type="entry name" value="Ubiquitin-activating_enz"/>
</dbReference>